<dbReference type="RefSeq" id="WP_058504944.1">
    <property type="nucleotide sequence ID" value="NZ_CAAAIF010000010.1"/>
</dbReference>
<dbReference type="PANTHER" id="PTHR43673:SF10">
    <property type="entry name" value="NADH DEHYDROGENASE_NAD(P)H NITROREDUCTASE XCC3605-RELATED"/>
    <property type="match status" value="1"/>
</dbReference>
<evidence type="ECO:0000256" key="2">
    <source>
        <dbReference type="ARBA" id="ARBA00023002"/>
    </source>
</evidence>
<evidence type="ECO:0000259" key="3">
    <source>
        <dbReference type="Pfam" id="PF00881"/>
    </source>
</evidence>
<reference evidence="4 5" key="1">
    <citation type="submission" date="2015-11" db="EMBL/GenBank/DDBJ databases">
        <title>Genomic analysis of 38 Legionella species identifies large and diverse effector repertoires.</title>
        <authorList>
            <person name="Burstein D."/>
            <person name="Amaro F."/>
            <person name="Zusman T."/>
            <person name="Lifshitz Z."/>
            <person name="Cohen O."/>
            <person name="Gilbert J.A."/>
            <person name="Pupko T."/>
            <person name="Shuman H.A."/>
            <person name="Segal G."/>
        </authorList>
    </citation>
    <scope>NUCLEOTIDE SEQUENCE [LARGE SCALE GENOMIC DNA]</scope>
    <source>
        <strain evidence="4 5">ATCC 49506</strain>
    </source>
</reference>
<dbReference type="Pfam" id="PF00881">
    <property type="entry name" value="Nitroreductase"/>
    <property type="match status" value="1"/>
</dbReference>
<comment type="caution">
    <text evidence="4">The sequence shown here is derived from an EMBL/GenBank/DDBJ whole genome shotgun (WGS) entry which is preliminary data.</text>
</comment>
<dbReference type="OrthoDB" id="9784375at2"/>
<protein>
    <submittedName>
        <fullName evidence="4">Nitroreductase</fullName>
    </submittedName>
</protein>
<dbReference type="SUPFAM" id="SSF55469">
    <property type="entry name" value="FMN-dependent nitroreductase-like"/>
    <property type="match status" value="1"/>
</dbReference>
<proteinExistence type="inferred from homology"/>
<keyword evidence="5" id="KW-1185">Reference proteome</keyword>
<comment type="similarity">
    <text evidence="1">Belongs to the nitroreductase family.</text>
</comment>
<dbReference type="EMBL" id="LNYO01000017">
    <property type="protein sequence ID" value="KTD35041.1"/>
    <property type="molecule type" value="Genomic_DNA"/>
</dbReference>
<keyword evidence="2" id="KW-0560">Oxidoreductase</keyword>
<dbReference type="PATRIC" id="fig|45070.6.peg.2031"/>
<feature type="domain" description="Nitroreductase" evidence="3">
    <location>
        <begin position="13"/>
        <end position="170"/>
    </location>
</feature>
<organism evidence="4 5">
    <name type="scientific">Legionella nautarum</name>
    <dbReference type="NCBI Taxonomy" id="45070"/>
    <lineage>
        <taxon>Bacteria</taxon>
        <taxon>Pseudomonadati</taxon>
        <taxon>Pseudomonadota</taxon>
        <taxon>Gammaproteobacteria</taxon>
        <taxon>Legionellales</taxon>
        <taxon>Legionellaceae</taxon>
        <taxon>Legionella</taxon>
    </lineage>
</organism>
<accession>A0A0W0WRT9</accession>
<evidence type="ECO:0000313" key="5">
    <source>
        <dbReference type="Proteomes" id="UP000054725"/>
    </source>
</evidence>
<gene>
    <name evidence="4" type="ORF">Lnau_1931</name>
</gene>
<dbReference type="Proteomes" id="UP000054725">
    <property type="component" value="Unassembled WGS sequence"/>
</dbReference>
<dbReference type="InterPro" id="IPR000415">
    <property type="entry name" value="Nitroreductase-like"/>
</dbReference>
<dbReference type="STRING" id="45070.Lnau_1931"/>
<evidence type="ECO:0000313" key="4">
    <source>
        <dbReference type="EMBL" id="KTD35041.1"/>
    </source>
</evidence>
<dbReference type="GO" id="GO:0016491">
    <property type="term" value="F:oxidoreductase activity"/>
    <property type="evidence" value="ECO:0007669"/>
    <property type="project" value="UniProtKB-KW"/>
</dbReference>
<evidence type="ECO:0000256" key="1">
    <source>
        <dbReference type="ARBA" id="ARBA00007118"/>
    </source>
</evidence>
<dbReference type="AlphaFoldDB" id="A0A0W0WRT9"/>
<sequence length="194" mass="21626">MSDPKSISLMDAIYNRRSVRDYLPQKVSKDLINVLLDAAVQAPSALHEEPCAFAIIQNQNMLDRLSESAKKILHDESSKTESEKRKRILDVVDREEFHVFYNATTLIVIYSKFQDSFVAADCWLAAENLMLSAYAYGLGSRVIGFSVAALNLPEWKAEIGIPKEMTAVVPIILGVPNNPSLSSGRKSPEILAWK</sequence>
<dbReference type="InterPro" id="IPR029479">
    <property type="entry name" value="Nitroreductase"/>
</dbReference>
<dbReference type="Gene3D" id="3.40.109.10">
    <property type="entry name" value="NADH Oxidase"/>
    <property type="match status" value="1"/>
</dbReference>
<dbReference type="PANTHER" id="PTHR43673">
    <property type="entry name" value="NAD(P)H NITROREDUCTASE YDGI-RELATED"/>
    <property type="match status" value="1"/>
</dbReference>
<name>A0A0W0WRT9_9GAMM</name>